<dbReference type="STRING" id="1306861.A0A4U6X2R0"/>
<dbReference type="InterPro" id="IPR052523">
    <property type="entry name" value="Trichothecene_AcTrans"/>
</dbReference>
<dbReference type="InterPro" id="IPR016181">
    <property type="entry name" value="Acyl_CoA_acyltransferase"/>
</dbReference>
<dbReference type="Pfam" id="PF00583">
    <property type="entry name" value="Acetyltransf_1"/>
    <property type="match status" value="1"/>
</dbReference>
<dbReference type="Proteomes" id="UP000310108">
    <property type="component" value="Unassembled WGS sequence"/>
</dbReference>
<dbReference type="InterPro" id="IPR000182">
    <property type="entry name" value="GNAT_dom"/>
</dbReference>
<reference evidence="2 3" key="1">
    <citation type="journal article" date="2019" name="PLoS ONE">
        <title>Comparative genome analysis indicates high evolutionary potential of pathogenicity genes in Colletotrichum tanaceti.</title>
        <authorList>
            <person name="Lelwala R.V."/>
            <person name="Korhonen P.K."/>
            <person name="Young N.D."/>
            <person name="Scott J.B."/>
            <person name="Ades P.A."/>
            <person name="Gasser R.B."/>
            <person name="Taylor P.W.J."/>
        </authorList>
    </citation>
    <scope>NUCLEOTIDE SEQUENCE [LARGE SCALE GENOMIC DNA]</scope>
    <source>
        <strain evidence="2">BRIP57314</strain>
    </source>
</reference>
<proteinExistence type="predicted"/>
<organism evidence="2 3">
    <name type="scientific">Colletotrichum tanaceti</name>
    <dbReference type="NCBI Taxonomy" id="1306861"/>
    <lineage>
        <taxon>Eukaryota</taxon>
        <taxon>Fungi</taxon>
        <taxon>Dikarya</taxon>
        <taxon>Ascomycota</taxon>
        <taxon>Pezizomycotina</taxon>
        <taxon>Sordariomycetes</taxon>
        <taxon>Hypocreomycetidae</taxon>
        <taxon>Glomerellales</taxon>
        <taxon>Glomerellaceae</taxon>
        <taxon>Colletotrichum</taxon>
        <taxon>Colletotrichum destructivum species complex</taxon>
    </lineage>
</organism>
<dbReference type="EMBL" id="PJEX01000629">
    <property type="protein sequence ID" value="TKW49059.1"/>
    <property type="molecule type" value="Genomic_DNA"/>
</dbReference>
<keyword evidence="3" id="KW-1185">Reference proteome</keyword>
<gene>
    <name evidence="2" type="ORF">CTA1_10165</name>
</gene>
<dbReference type="PANTHER" id="PTHR42791">
    <property type="entry name" value="GNAT FAMILY ACETYLTRANSFERASE"/>
    <property type="match status" value="1"/>
</dbReference>
<evidence type="ECO:0000259" key="1">
    <source>
        <dbReference type="PROSITE" id="PS51186"/>
    </source>
</evidence>
<dbReference type="AlphaFoldDB" id="A0A4U6X2R0"/>
<feature type="domain" description="N-acetyltransferase" evidence="1">
    <location>
        <begin position="3"/>
        <end position="216"/>
    </location>
</feature>
<dbReference type="Gene3D" id="3.40.630.30">
    <property type="match status" value="1"/>
</dbReference>
<comment type="caution">
    <text evidence="2">The sequence shown here is derived from an EMBL/GenBank/DDBJ whole genome shotgun (WGS) entry which is preliminary data.</text>
</comment>
<dbReference type="PANTHER" id="PTHR42791:SF2">
    <property type="entry name" value="N-ACETYLTRANSFERASE DOMAIN-CONTAINING PROTEIN"/>
    <property type="match status" value="1"/>
</dbReference>
<evidence type="ECO:0000313" key="3">
    <source>
        <dbReference type="Proteomes" id="UP000310108"/>
    </source>
</evidence>
<dbReference type="GO" id="GO:0016747">
    <property type="term" value="F:acyltransferase activity, transferring groups other than amino-acyl groups"/>
    <property type="evidence" value="ECO:0007669"/>
    <property type="project" value="InterPro"/>
</dbReference>
<dbReference type="PROSITE" id="PS51186">
    <property type="entry name" value="GNAT"/>
    <property type="match status" value="1"/>
</dbReference>
<evidence type="ECO:0000313" key="2">
    <source>
        <dbReference type="EMBL" id="TKW49059.1"/>
    </source>
</evidence>
<protein>
    <recommendedName>
        <fullName evidence="1">N-acetyltransferase domain-containing protein</fullName>
    </recommendedName>
</protein>
<name>A0A4U6X2R0_9PEZI</name>
<dbReference type="SUPFAM" id="SSF55729">
    <property type="entry name" value="Acyl-CoA N-acyltransferases (Nat)"/>
    <property type="match status" value="1"/>
</dbReference>
<sequence>MPLTMRPATPADIPDLATIYFSAFHDHPVTMACFPASSPACRDFIAASFTEEMADPRAQWLVVTDPDAPDSPDQPIACAKWVRPPPAAATAAAAGEPNVRPPPAIDAWPKEGDPAFADRFFGGIGRRHAEIMADVPHYYLELIVCRTEHQGKGAASPLLRWGCERADEDGVLAFLEAVPAARPVYERYGFRALDRLDVAAPGGGVVTQVFMLREGRAADDYRRVVVVVAAPGKSE</sequence>
<accession>A0A4U6X2R0</accession>